<feature type="region of interest" description="Disordered" evidence="7">
    <location>
        <begin position="504"/>
        <end position="565"/>
    </location>
</feature>
<feature type="region of interest" description="Disordered" evidence="7">
    <location>
        <begin position="200"/>
        <end position="238"/>
    </location>
</feature>
<accession>A0AAN7KMG0</accession>
<evidence type="ECO:0000256" key="6">
    <source>
        <dbReference type="ARBA" id="ARBA00023242"/>
    </source>
</evidence>
<evidence type="ECO:0000256" key="3">
    <source>
        <dbReference type="ARBA" id="ARBA00023015"/>
    </source>
</evidence>
<keyword evidence="2" id="KW-0677">Repeat</keyword>
<evidence type="ECO:0000256" key="4">
    <source>
        <dbReference type="ARBA" id="ARBA00023125"/>
    </source>
</evidence>
<dbReference type="GO" id="GO:0005634">
    <property type="term" value="C:nucleus"/>
    <property type="evidence" value="ECO:0007669"/>
    <property type="project" value="UniProtKB-SubCell"/>
</dbReference>
<keyword evidence="4" id="KW-0238">DNA-binding</keyword>
<dbReference type="Pfam" id="PF13837">
    <property type="entry name" value="Myb_DNA-bind_4"/>
    <property type="match status" value="2"/>
</dbReference>
<evidence type="ECO:0000259" key="8">
    <source>
        <dbReference type="PROSITE" id="PS50090"/>
    </source>
</evidence>
<keyword evidence="5" id="KW-0804">Transcription</keyword>
<evidence type="ECO:0000256" key="2">
    <source>
        <dbReference type="ARBA" id="ARBA00022737"/>
    </source>
</evidence>
<feature type="compositionally biased region" description="Polar residues" evidence="7">
    <location>
        <begin position="212"/>
        <end position="222"/>
    </location>
</feature>
<dbReference type="GO" id="GO:0006355">
    <property type="term" value="P:regulation of DNA-templated transcription"/>
    <property type="evidence" value="ECO:0007669"/>
    <property type="project" value="UniProtKB-ARBA"/>
</dbReference>
<feature type="compositionally biased region" description="Acidic residues" evidence="7">
    <location>
        <begin position="538"/>
        <end position="549"/>
    </location>
</feature>
<evidence type="ECO:0000256" key="1">
    <source>
        <dbReference type="ARBA" id="ARBA00004123"/>
    </source>
</evidence>
<dbReference type="GO" id="GO:0003677">
    <property type="term" value="F:DNA binding"/>
    <property type="evidence" value="ECO:0007669"/>
    <property type="project" value="UniProtKB-KW"/>
</dbReference>
<evidence type="ECO:0000256" key="5">
    <source>
        <dbReference type="ARBA" id="ARBA00023163"/>
    </source>
</evidence>
<dbReference type="InterPro" id="IPR001005">
    <property type="entry name" value="SANT/Myb"/>
</dbReference>
<gene>
    <name evidence="9" type="ORF">SAY87_007537</name>
</gene>
<comment type="subcellular location">
    <subcellularLocation>
        <location evidence="1">Nucleus</location>
    </subcellularLocation>
</comment>
<sequence length="565" mass="63246">MLGGGGGHSNGIAEVGRPSLLGSGGAENEEVGLGGDGEERGGGVFGGGNRWPKQETEALLRIRTDMDTAFRDSSSKGPLWEEVSRKLADLGYHRSAKKCKEKFENVYKYHKRTREGRCGKQDGKAYRFFDQLEAFDNHPTGHHIASAPPPPPRFTVTPPPGLLFTTPAVPLATASPAKYLSSTLQLPISNLTTALNPSNPNFPSAVSKDLHSNYTSSSTNSDEGIRGSGGGGNDQRKRKMKWKNFFERLMKEVMDKQHELQSKFLEAIDKREHERLVREESRRMQEMTRINREWEILAQERSMAAAKDTAVMSFLQKIADQQPTRNADNIVLSVSNPPPPAAEPPPLQPPHQPQVQPHPVILPVQAAAALSPPANIEFRKSDNGGDGFILPPSMATSSRWPKVEVEALIRLRTNLDSKYQENVPKGPLWEEVSAQMRKLGYERSAKRCKEKWENMNKYFKKVKESNKKRPEDSKTCSYFQSLDAIYKERTSKIMDMTKLMVTREQQWPPQKDHHQSQQNPTIEDMDSEQMDHSMDDEHGSDDEEDEGGEFDVVAASKPSTNGNTQ</sequence>
<proteinExistence type="predicted"/>
<dbReference type="Proteomes" id="UP001345219">
    <property type="component" value="Chromosome 7"/>
</dbReference>
<dbReference type="SMART" id="SM00717">
    <property type="entry name" value="SANT"/>
    <property type="match status" value="2"/>
</dbReference>
<dbReference type="InterPro" id="IPR044822">
    <property type="entry name" value="Myb_DNA-bind_4"/>
</dbReference>
<dbReference type="PROSITE" id="PS50090">
    <property type="entry name" value="MYB_LIKE"/>
    <property type="match status" value="2"/>
</dbReference>
<reference evidence="9 10" key="1">
    <citation type="journal article" date="2023" name="Hortic Res">
        <title>Pangenome of water caltrop reveals structural variations and asymmetric subgenome divergence after allopolyploidization.</title>
        <authorList>
            <person name="Zhang X."/>
            <person name="Chen Y."/>
            <person name="Wang L."/>
            <person name="Yuan Y."/>
            <person name="Fang M."/>
            <person name="Shi L."/>
            <person name="Lu R."/>
            <person name="Comes H.P."/>
            <person name="Ma Y."/>
            <person name="Chen Y."/>
            <person name="Huang G."/>
            <person name="Zhou Y."/>
            <person name="Zheng Z."/>
            <person name="Qiu Y."/>
        </authorList>
    </citation>
    <scope>NUCLEOTIDE SEQUENCE [LARGE SCALE GENOMIC DNA]</scope>
    <source>
        <tissue evidence="9">Roots</tissue>
    </source>
</reference>
<keyword evidence="10" id="KW-1185">Reference proteome</keyword>
<feature type="domain" description="Myb-like" evidence="8">
    <location>
        <begin position="49"/>
        <end position="107"/>
    </location>
</feature>
<keyword evidence="3" id="KW-0805">Transcription regulation</keyword>
<evidence type="ECO:0000313" key="9">
    <source>
        <dbReference type="EMBL" id="KAK4765895.1"/>
    </source>
</evidence>
<dbReference type="PANTHER" id="PTHR21654">
    <property type="entry name" value="FI21293P1"/>
    <property type="match status" value="1"/>
</dbReference>
<dbReference type="CDD" id="cd12203">
    <property type="entry name" value="GT1"/>
    <property type="match status" value="2"/>
</dbReference>
<dbReference type="FunFam" id="1.10.10.60:FF:000061">
    <property type="entry name" value="Trihelix transcription factor GT-2"/>
    <property type="match status" value="1"/>
</dbReference>
<organism evidence="9 10">
    <name type="scientific">Trapa incisa</name>
    <dbReference type="NCBI Taxonomy" id="236973"/>
    <lineage>
        <taxon>Eukaryota</taxon>
        <taxon>Viridiplantae</taxon>
        <taxon>Streptophyta</taxon>
        <taxon>Embryophyta</taxon>
        <taxon>Tracheophyta</taxon>
        <taxon>Spermatophyta</taxon>
        <taxon>Magnoliopsida</taxon>
        <taxon>eudicotyledons</taxon>
        <taxon>Gunneridae</taxon>
        <taxon>Pentapetalae</taxon>
        <taxon>rosids</taxon>
        <taxon>malvids</taxon>
        <taxon>Myrtales</taxon>
        <taxon>Lythraceae</taxon>
        <taxon>Trapa</taxon>
    </lineage>
</organism>
<feature type="region of interest" description="Disordered" evidence="7">
    <location>
        <begin position="1"/>
        <end position="51"/>
    </location>
</feature>
<dbReference type="Gene3D" id="1.10.10.60">
    <property type="entry name" value="Homeodomain-like"/>
    <property type="match status" value="2"/>
</dbReference>
<feature type="domain" description="Myb-like" evidence="8">
    <location>
        <begin position="398"/>
        <end position="456"/>
    </location>
</feature>
<dbReference type="AlphaFoldDB" id="A0AAN7KMG0"/>
<dbReference type="PANTHER" id="PTHR21654:SF59">
    <property type="entry name" value="TRIHELIX TRANSCRIPTION FACTOR DF1"/>
    <property type="match status" value="1"/>
</dbReference>
<keyword evidence="6" id="KW-0539">Nucleus</keyword>
<dbReference type="EMBL" id="JAXIOK010000007">
    <property type="protein sequence ID" value="KAK4765895.1"/>
    <property type="molecule type" value="Genomic_DNA"/>
</dbReference>
<comment type="caution">
    <text evidence="9">The sequence shown here is derived from an EMBL/GenBank/DDBJ whole genome shotgun (WGS) entry which is preliminary data.</text>
</comment>
<feature type="region of interest" description="Disordered" evidence="7">
    <location>
        <begin position="330"/>
        <end position="357"/>
    </location>
</feature>
<evidence type="ECO:0000313" key="10">
    <source>
        <dbReference type="Proteomes" id="UP001345219"/>
    </source>
</evidence>
<dbReference type="FunFam" id="1.10.10.60:FF:000092">
    <property type="entry name" value="Trihelix transcription factor GT-2"/>
    <property type="match status" value="1"/>
</dbReference>
<evidence type="ECO:0000256" key="7">
    <source>
        <dbReference type="SAM" id="MobiDB-lite"/>
    </source>
</evidence>
<feature type="compositionally biased region" description="Pro residues" evidence="7">
    <location>
        <begin position="336"/>
        <end position="352"/>
    </location>
</feature>
<name>A0AAN7KMG0_9MYRT</name>
<protein>
    <recommendedName>
        <fullName evidence="8">Myb-like domain-containing protein</fullName>
    </recommendedName>
</protein>